<dbReference type="AlphaFoldDB" id="A0A0D7AQF8"/>
<dbReference type="Proteomes" id="UP000054144">
    <property type="component" value="Unassembled WGS sequence"/>
</dbReference>
<keyword evidence="3" id="KW-1185">Reference proteome</keyword>
<evidence type="ECO:0000313" key="3">
    <source>
        <dbReference type="Proteomes" id="UP000054144"/>
    </source>
</evidence>
<evidence type="ECO:0000256" key="1">
    <source>
        <dbReference type="SAM" id="MobiDB-lite"/>
    </source>
</evidence>
<dbReference type="EMBL" id="KN881588">
    <property type="protein sequence ID" value="KIY53767.1"/>
    <property type="molecule type" value="Genomic_DNA"/>
</dbReference>
<sequence>MLMMRAVTLKDNVPFGLQSSQDRYADDHEYSQLLDGDIREETDEVMNAYPNFVPMFPVEALESVSEATNWGPWCDGFGWYEHGADLRYEYGPHPDGQVWKILERSVAKLLDETFIPRPLLIGPWWNNDLPEWMDTSFDDIPRRFDVSWSGDYLVVSDLTVVHSDEREVRDKAFSWCPEEVDDQGLPLIVSCEYFLLECAGGDPLTTGDEPLLLGEEYVRMITPAAELDGEYVIPLRTALHHNASPINAVRVARARARDERVNMVQRVEDHDLGEAVASAVTYALDWFSVHHPGEFTGYGRYLVRRINREGSHLLIRDRHLRIDMLLDREALLNPWFNIGEWAMMTRRRWNTRLYQRSSDNDEDGGNLPAIPSLFWTSYTLPVIDISDSSDGDEYDDLPALMTVSDSSEDESDNESEDDDDLPDLDSASDSSDDEDEDPRAEQLQENAAHDMPALETVTPEASDNDRVNDDSDAMSETYESAVENLNDVYADMPGLEVCTTARPISCTSICKK</sequence>
<protein>
    <submittedName>
        <fullName evidence="2">Uncharacterized protein</fullName>
    </submittedName>
</protein>
<accession>A0A0D7AQF8</accession>
<gene>
    <name evidence="2" type="ORF">FISHEDRAFT_54955</name>
</gene>
<organism evidence="2 3">
    <name type="scientific">Fistulina hepatica ATCC 64428</name>
    <dbReference type="NCBI Taxonomy" id="1128425"/>
    <lineage>
        <taxon>Eukaryota</taxon>
        <taxon>Fungi</taxon>
        <taxon>Dikarya</taxon>
        <taxon>Basidiomycota</taxon>
        <taxon>Agaricomycotina</taxon>
        <taxon>Agaricomycetes</taxon>
        <taxon>Agaricomycetidae</taxon>
        <taxon>Agaricales</taxon>
        <taxon>Fistulinaceae</taxon>
        <taxon>Fistulina</taxon>
    </lineage>
</organism>
<feature type="compositionally biased region" description="Acidic residues" evidence="1">
    <location>
        <begin position="406"/>
        <end position="423"/>
    </location>
</feature>
<proteinExistence type="predicted"/>
<feature type="region of interest" description="Disordered" evidence="1">
    <location>
        <begin position="403"/>
        <end position="477"/>
    </location>
</feature>
<name>A0A0D7AQF8_9AGAR</name>
<reference evidence="2 3" key="1">
    <citation type="journal article" date="2015" name="Fungal Genet. Biol.">
        <title>Evolution of novel wood decay mechanisms in Agaricales revealed by the genome sequences of Fistulina hepatica and Cylindrobasidium torrendii.</title>
        <authorList>
            <person name="Floudas D."/>
            <person name="Held B.W."/>
            <person name="Riley R."/>
            <person name="Nagy L.G."/>
            <person name="Koehler G."/>
            <person name="Ransdell A.S."/>
            <person name="Younus H."/>
            <person name="Chow J."/>
            <person name="Chiniquy J."/>
            <person name="Lipzen A."/>
            <person name="Tritt A."/>
            <person name="Sun H."/>
            <person name="Haridas S."/>
            <person name="LaButti K."/>
            <person name="Ohm R.A."/>
            <person name="Kues U."/>
            <person name="Blanchette R.A."/>
            <person name="Grigoriev I.V."/>
            <person name="Minto R.E."/>
            <person name="Hibbett D.S."/>
        </authorList>
    </citation>
    <scope>NUCLEOTIDE SEQUENCE [LARGE SCALE GENOMIC DNA]</scope>
    <source>
        <strain evidence="2 3">ATCC 64428</strain>
    </source>
</reference>
<evidence type="ECO:0000313" key="2">
    <source>
        <dbReference type="EMBL" id="KIY53767.1"/>
    </source>
</evidence>